<evidence type="ECO:0000256" key="6">
    <source>
        <dbReference type="ARBA" id="ARBA00023242"/>
    </source>
</evidence>
<dbReference type="STRING" id="1884261.A0A5C3QKU7"/>
<dbReference type="GO" id="GO:0071008">
    <property type="term" value="C:U2-type post-mRNA release spliceosomal complex"/>
    <property type="evidence" value="ECO:0007669"/>
    <property type="project" value="TreeGrafter"/>
</dbReference>
<dbReference type="InterPro" id="IPR045211">
    <property type="entry name" value="TFP11/STIP/Ntr1"/>
</dbReference>
<evidence type="ECO:0000313" key="9">
    <source>
        <dbReference type="EMBL" id="TFL01968.1"/>
    </source>
</evidence>
<dbReference type="EMBL" id="ML178823">
    <property type="protein sequence ID" value="TFL01968.1"/>
    <property type="molecule type" value="Genomic_DNA"/>
</dbReference>
<proteinExistence type="inferred from homology"/>
<dbReference type="AlphaFoldDB" id="A0A5C3QKU7"/>
<evidence type="ECO:0000313" key="10">
    <source>
        <dbReference type="Proteomes" id="UP000305067"/>
    </source>
</evidence>
<keyword evidence="6" id="KW-0539">Nucleus</keyword>
<evidence type="ECO:0000259" key="8">
    <source>
        <dbReference type="PROSITE" id="PS50174"/>
    </source>
</evidence>
<name>A0A5C3QKU7_9AGAR</name>
<dbReference type="OrthoDB" id="4822at2759"/>
<evidence type="ECO:0000256" key="3">
    <source>
        <dbReference type="ARBA" id="ARBA00022664"/>
    </source>
</evidence>
<evidence type="ECO:0000256" key="1">
    <source>
        <dbReference type="ARBA" id="ARBA00004123"/>
    </source>
</evidence>
<dbReference type="Pfam" id="PF07842">
    <property type="entry name" value="GCFC"/>
    <property type="match status" value="1"/>
</dbReference>
<feature type="region of interest" description="Disordered" evidence="7">
    <location>
        <begin position="1"/>
        <end position="212"/>
    </location>
</feature>
<reference evidence="9 10" key="1">
    <citation type="journal article" date="2019" name="Nat. Ecol. Evol.">
        <title>Megaphylogeny resolves global patterns of mushroom evolution.</title>
        <authorList>
            <person name="Varga T."/>
            <person name="Krizsan K."/>
            <person name="Foldi C."/>
            <person name="Dima B."/>
            <person name="Sanchez-Garcia M."/>
            <person name="Sanchez-Ramirez S."/>
            <person name="Szollosi G.J."/>
            <person name="Szarkandi J.G."/>
            <person name="Papp V."/>
            <person name="Albert L."/>
            <person name="Andreopoulos W."/>
            <person name="Angelini C."/>
            <person name="Antonin V."/>
            <person name="Barry K.W."/>
            <person name="Bougher N.L."/>
            <person name="Buchanan P."/>
            <person name="Buyck B."/>
            <person name="Bense V."/>
            <person name="Catcheside P."/>
            <person name="Chovatia M."/>
            <person name="Cooper J."/>
            <person name="Damon W."/>
            <person name="Desjardin D."/>
            <person name="Finy P."/>
            <person name="Geml J."/>
            <person name="Haridas S."/>
            <person name="Hughes K."/>
            <person name="Justo A."/>
            <person name="Karasinski D."/>
            <person name="Kautmanova I."/>
            <person name="Kiss B."/>
            <person name="Kocsube S."/>
            <person name="Kotiranta H."/>
            <person name="LaButti K.M."/>
            <person name="Lechner B.E."/>
            <person name="Liimatainen K."/>
            <person name="Lipzen A."/>
            <person name="Lukacs Z."/>
            <person name="Mihaltcheva S."/>
            <person name="Morgado L.N."/>
            <person name="Niskanen T."/>
            <person name="Noordeloos M.E."/>
            <person name="Ohm R.A."/>
            <person name="Ortiz-Santana B."/>
            <person name="Ovrebo C."/>
            <person name="Racz N."/>
            <person name="Riley R."/>
            <person name="Savchenko A."/>
            <person name="Shiryaev A."/>
            <person name="Soop K."/>
            <person name="Spirin V."/>
            <person name="Szebenyi C."/>
            <person name="Tomsovsky M."/>
            <person name="Tulloss R.E."/>
            <person name="Uehling J."/>
            <person name="Grigoriev I.V."/>
            <person name="Vagvolgyi C."/>
            <person name="Papp T."/>
            <person name="Martin F.M."/>
            <person name="Miettinen O."/>
            <person name="Hibbett D.S."/>
            <person name="Nagy L.G."/>
        </authorList>
    </citation>
    <scope>NUCLEOTIDE SEQUENCE [LARGE SCALE GENOMIC DNA]</scope>
    <source>
        <strain evidence="9 10">CBS 309.79</strain>
    </source>
</reference>
<feature type="region of interest" description="Disordered" evidence="7">
    <location>
        <begin position="294"/>
        <end position="341"/>
    </location>
</feature>
<keyword evidence="3" id="KW-0507">mRNA processing</keyword>
<keyword evidence="4" id="KW-0747">Spliceosome</keyword>
<feature type="compositionally biased region" description="Acidic residues" evidence="7">
    <location>
        <begin position="111"/>
        <end position="137"/>
    </location>
</feature>
<feature type="domain" description="G-patch" evidence="8">
    <location>
        <begin position="245"/>
        <end position="291"/>
    </location>
</feature>
<feature type="compositionally biased region" description="Basic and acidic residues" evidence="7">
    <location>
        <begin position="7"/>
        <end position="18"/>
    </location>
</feature>
<dbReference type="InterPro" id="IPR022783">
    <property type="entry name" value="GCFC_dom"/>
</dbReference>
<dbReference type="SMART" id="SM00443">
    <property type="entry name" value="G_patch"/>
    <property type="match status" value="1"/>
</dbReference>
<dbReference type="PANTHER" id="PTHR23329">
    <property type="entry name" value="TUFTELIN-INTERACTING PROTEIN 11-RELATED"/>
    <property type="match status" value="1"/>
</dbReference>
<accession>A0A5C3QKU7</accession>
<sequence length="945" mass="105189">MARRKRVLDESDSDHSGDSDNEFDFSGGNADERDERALFDDPYKRKRRKRNGKDDALYGVFADSDDDERPSGSGTRQKRSDWAKAPAFVTGEKKVDLEKDLDVDMDRLDASDEEQDEKEYASSEEDQEEDQESELDGEPSLHPSEPKEDPEDLVPPGPRIGGIGFSSSSQKPSGSRAQMSASGFTKGGIGSSSRVTVEEAQVDEDSVPSSFGKSTAFSRASTSFAPAKAAPNLSAQESMHFNNISGSFGARMLAKMGWNTGTGLGQTGDGIVTPIESKLRPQKMGLAYRNFTEKTAQSKAEARRRGEVVSDDEEEKAKGKGRGKGKAPTGQRSDVWKKPKKTKIKVEHKTYEEILAEAGEQPVQGSGIGVIIDATGATPREVSSLADVSRDPWGPSSDPTRIPEVRHNLRLMADMCKSDLEGLAREGKELATRKNFIANEDLRLRKAVAEEAELIDRLQKVHIVVDSIQSKSRELSSSYDSTLEPLTPLFCQLLEDFPLEFDKYRLDEIVVAAIAPIVRRMVQGWDPLAEPSYFSNTFRSWKRALKVDLFDGTQASQVTAYGDMVTGPSIADRDPNMTPFESLLWNVMLPKLRSALNNEWSPENPQPAVKLFESWTTFVPSFIRDNMLDQLILPKIHKAVVDWHPRRSTVSLRSIVFPWLPHVGLRLEEFLGDSRRKIKSILRSWTVQDPIPADLAAWKSVFDVREWDALILKYVVPKLGATLRNDFRIDPRDQKMEPLTCVFTWSPLLRPSVMGQLLETAFFPQWLEILHMWLIQPTASLEEVSQWYQFWKQSFPEDVQSLPGVSRGFTAGLDLMNTAVVLGPSGRPQMARPDFAKLVSAKTPSASAPVPSRASAARTQEITFKSIVEEFAASHNLLFLPTGRAHEKSRMPLYRVSASVDGKGGLTVYVLDDAVWAPNTADGADPMDYRAIGLEDMVLRANRSR</sequence>
<feature type="compositionally biased region" description="Low complexity" evidence="7">
    <location>
        <begin position="166"/>
        <end position="175"/>
    </location>
</feature>
<keyword evidence="5" id="KW-0508">mRNA splicing</keyword>
<dbReference type="Pfam" id="PF12457">
    <property type="entry name" value="TIP_N"/>
    <property type="match status" value="1"/>
</dbReference>
<feature type="compositionally biased region" description="Basic and acidic residues" evidence="7">
    <location>
        <begin position="30"/>
        <end position="43"/>
    </location>
</feature>
<dbReference type="InterPro" id="IPR000467">
    <property type="entry name" value="G_patch_dom"/>
</dbReference>
<dbReference type="Proteomes" id="UP000305067">
    <property type="component" value="Unassembled WGS sequence"/>
</dbReference>
<keyword evidence="9" id="KW-0238">DNA-binding</keyword>
<protein>
    <submittedName>
        <fullName evidence="9">GC-rich sequence DNA-binding factor-like protein-domain-containing protein</fullName>
    </submittedName>
</protein>
<gene>
    <name evidence="9" type="ORF">BDV98DRAFT_506079</name>
</gene>
<dbReference type="PROSITE" id="PS50174">
    <property type="entry name" value="G_PATCH"/>
    <property type="match status" value="1"/>
</dbReference>
<comment type="subcellular location">
    <subcellularLocation>
        <location evidence="1">Nucleus</location>
    </subcellularLocation>
</comment>
<evidence type="ECO:0000256" key="7">
    <source>
        <dbReference type="SAM" id="MobiDB-lite"/>
    </source>
</evidence>
<evidence type="ECO:0000256" key="4">
    <source>
        <dbReference type="ARBA" id="ARBA00022728"/>
    </source>
</evidence>
<comment type="similarity">
    <text evidence="2">Belongs to the TFP11/STIP family.</text>
</comment>
<dbReference type="GO" id="GO:0003677">
    <property type="term" value="F:DNA binding"/>
    <property type="evidence" value="ECO:0007669"/>
    <property type="project" value="UniProtKB-KW"/>
</dbReference>
<dbReference type="PANTHER" id="PTHR23329:SF1">
    <property type="entry name" value="TUFTELIN-INTERACTING PROTEIN 11"/>
    <property type="match status" value="1"/>
</dbReference>
<evidence type="ECO:0000256" key="5">
    <source>
        <dbReference type="ARBA" id="ARBA00023187"/>
    </source>
</evidence>
<dbReference type="InterPro" id="IPR022159">
    <property type="entry name" value="STIP/TFIP11_N"/>
</dbReference>
<organism evidence="9 10">
    <name type="scientific">Pterulicium gracile</name>
    <dbReference type="NCBI Taxonomy" id="1884261"/>
    <lineage>
        <taxon>Eukaryota</taxon>
        <taxon>Fungi</taxon>
        <taxon>Dikarya</taxon>
        <taxon>Basidiomycota</taxon>
        <taxon>Agaricomycotina</taxon>
        <taxon>Agaricomycetes</taxon>
        <taxon>Agaricomycetidae</taxon>
        <taxon>Agaricales</taxon>
        <taxon>Pleurotineae</taxon>
        <taxon>Pterulaceae</taxon>
        <taxon>Pterulicium</taxon>
    </lineage>
</organism>
<keyword evidence="10" id="KW-1185">Reference proteome</keyword>
<dbReference type="GO" id="GO:0000390">
    <property type="term" value="P:spliceosomal complex disassembly"/>
    <property type="evidence" value="ECO:0007669"/>
    <property type="project" value="InterPro"/>
</dbReference>
<dbReference type="Pfam" id="PF01585">
    <property type="entry name" value="G-patch"/>
    <property type="match status" value="1"/>
</dbReference>
<evidence type="ECO:0000256" key="2">
    <source>
        <dbReference type="ARBA" id="ARBA00010900"/>
    </source>
</evidence>
<feature type="compositionally biased region" description="Basic and acidic residues" evidence="7">
    <location>
        <begin position="91"/>
        <end position="110"/>
    </location>
</feature>